<evidence type="ECO:0000256" key="1">
    <source>
        <dbReference type="ARBA" id="ARBA00007749"/>
    </source>
</evidence>
<keyword evidence="6" id="KW-1185">Reference proteome</keyword>
<dbReference type="STRING" id="1447875.A0A2B7WRW5"/>
<evidence type="ECO:0000313" key="6">
    <source>
        <dbReference type="Proteomes" id="UP000223968"/>
    </source>
</evidence>
<dbReference type="AlphaFoldDB" id="A0A2B7WRW5"/>
<gene>
    <name evidence="5" type="ORF">AJ79_08629</name>
</gene>
<reference evidence="5 6" key="1">
    <citation type="submission" date="2017-10" db="EMBL/GenBank/DDBJ databases">
        <title>Comparative genomics in systemic dimorphic fungi from Ajellomycetaceae.</title>
        <authorList>
            <person name="Munoz J.F."/>
            <person name="Mcewen J.G."/>
            <person name="Clay O.K."/>
            <person name="Cuomo C.A."/>
        </authorList>
    </citation>
    <scope>NUCLEOTIDE SEQUENCE [LARGE SCALE GENOMIC DNA]</scope>
    <source>
        <strain evidence="5 6">UAMH5409</strain>
    </source>
</reference>
<dbReference type="EMBL" id="PDNB01000210">
    <property type="protein sequence ID" value="PGG99237.1"/>
    <property type="molecule type" value="Genomic_DNA"/>
</dbReference>
<sequence>MPPPPTPSLTLPPPSPTTSLITLQPLNTTLSLHVRTLNFFSPVIPGHESWNCPTMAFLITNQRTGRRLLFDAGARKDYWNYSPFTAGRFERGVNVLGMRVEKGVEEVLKGAGVELGRENGVGAVEEVIWSGRSLRQIAFTTPDTLQIGPFRAHDFFADGSFYLLDVPGHAVGHMCGLARTTPTSFVLLGADACHFPGSLRPSIYHPLPDTIPGLDRTLPSPCPCELFMDCHPAATEEEKRTRPYYSVSTEPGSVYVDPAAANESVRGLMELDGSEDVLVCLAHDPGLFEVLPLLNDNPKAEIGDWKGKGLKEVTRWMFLNELPRGGKAGRGPIVEGWWREGKMVQRAEALRRGE</sequence>
<evidence type="ECO:0000256" key="4">
    <source>
        <dbReference type="ARBA" id="ARBA00022833"/>
    </source>
</evidence>
<dbReference type="PANTHER" id="PTHR42978:SF5">
    <property type="entry name" value="METALLO-BETA-LACTAMASE DOMAIN-CONTAINING PROTEIN"/>
    <property type="match status" value="1"/>
</dbReference>
<dbReference type="Proteomes" id="UP000223968">
    <property type="component" value="Unassembled WGS sequence"/>
</dbReference>
<evidence type="ECO:0000256" key="3">
    <source>
        <dbReference type="ARBA" id="ARBA00022801"/>
    </source>
</evidence>
<dbReference type="SUPFAM" id="SSF56281">
    <property type="entry name" value="Metallo-hydrolase/oxidoreductase"/>
    <property type="match status" value="1"/>
</dbReference>
<keyword evidence="3" id="KW-0378">Hydrolase</keyword>
<protein>
    <recommendedName>
        <fullName evidence="7">Metallo-beta-lactamase domain-containing protein</fullName>
    </recommendedName>
</protein>
<evidence type="ECO:0008006" key="7">
    <source>
        <dbReference type="Google" id="ProtNLM"/>
    </source>
</evidence>
<dbReference type="InterPro" id="IPR051013">
    <property type="entry name" value="MBL_superfamily_lactonases"/>
</dbReference>
<name>A0A2B7WRW5_9EURO</name>
<keyword evidence="4" id="KW-0862">Zinc</keyword>
<proteinExistence type="inferred from homology"/>
<dbReference type="GO" id="GO:0016787">
    <property type="term" value="F:hydrolase activity"/>
    <property type="evidence" value="ECO:0007669"/>
    <property type="project" value="UniProtKB-KW"/>
</dbReference>
<evidence type="ECO:0000256" key="2">
    <source>
        <dbReference type="ARBA" id="ARBA00022723"/>
    </source>
</evidence>
<organism evidence="5 6">
    <name type="scientific">Helicocarpus griseus UAMH5409</name>
    <dbReference type="NCBI Taxonomy" id="1447875"/>
    <lineage>
        <taxon>Eukaryota</taxon>
        <taxon>Fungi</taxon>
        <taxon>Dikarya</taxon>
        <taxon>Ascomycota</taxon>
        <taxon>Pezizomycotina</taxon>
        <taxon>Eurotiomycetes</taxon>
        <taxon>Eurotiomycetidae</taxon>
        <taxon>Onygenales</taxon>
        <taxon>Ajellomycetaceae</taxon>
        <taxon>Helicocarpus</taxon>
    </lineage>
</organism>
<keyword evidence="2" id="KW-0479">Metal-binding</keyword>
<comment type="similarity">
    <text evidence="1">Belongs to the metallo-beta-lactamase superfamily.</text>
</comment>
<dbReference type="PANTHER" id="PTHR42978">
    <property type="entry name" value="QUORUM-QUENCHING LACTONASE YTNP-RELATED-RELATED"/>
    <property type="match status" value="1"/>
</dbReference>
<comment type="caution">
    <text evidence="5">The sequence shown here is derived from an EMBL/GenBank/DDBJ whole genome shotgun (WGS) entry which is preliminary data.</text>
</comment>
<dbReference type="InterPro" id="IPR036866">
    <property type="entry name" value="RibonucZ/Hydroxyglut_hydro"/>
</dbReference>
<accession>A0A2B7WRW5</accession>
<dbReference type="Gene3D" id="3.60.15.10">
    <property type="entry name" value="Ribonuclease Z/Hydroxyacylglutathione hydrolase-like"/>
    <property type="match status" value="1"/>
</dbReference>
<dbReference type="GO" id="GO:0046872">
    <property type="term" value="F:metal ion binding"/>
    <property type="evidence" value="ECO:0007669"/>
    <property type="project" value="UniProtKB-KW"/>
</dbReference>
<evidence type="ECO:0000313" key="5">
    <source>
        <dbReference type="EMBL" id="PGG99237.1"/>
    </source>
</evidence>
<dbReference type="OrthoDB" id="10250730at2759"/>